<feature type="region of interest" description="Disordered" evidence="2">
    <location>
        <begin position="35"/>
        <end position="56"/>
    </location>
</feature>
<dbReference type="InterPro" id="IPR011009">
    <property type="entry name" value="Kinase-like_dom_sf"/>
</dbReference>
<name>A0A7J0EZX0_9ERIC</name>
<keyword evidence="3" id="KW-0732">Signal</keyword>
<evidence type="ECO:0000256" key="3">
    <source>
        <dbReference type="SAM" id="SignalP"/>
    </source>
</evidence>
<dbReference type="PANTHER" id="PTHR48006:SF96">
    <property type="entry name" value="PROTEIN KINASE DOMAIN-CONTAINING PROTEIN"/>
    <property type="match status" value="1"/>
</dbReference>
<dbReference type="PANTHER" id="PTHR48006">
    <property type="entry name" value="LEUCINE-RICH REPEAT-CONTAINING PROTEIN DDB_G0281931-RELATED"/>
    <property type="match status" value="1"/>
</dbReference>
<comment type="caution">
    <text evidence="5">The sequence shown here is derived from an EMBL/GenBank/DDBJ whole genome shotgun (WGS) entry which is preliminary data.</text>
</comment>
<organism evidence="5 6">
    <name type="scientific">Actinidia rufa</name>
    <dbReference type="NCBI Taxonomy" id="165716"/>
    <lineage>
        <taxon>Eukaryota</taxon>
        <taxon>Viridiplantae</taxon>
        <taxon>Streptophyta</taxon>
        <taxon>Embryophyta</taxon>
        <taxon>Tracheophyta</taxon>
        <taxon>Spermatophyta</taxon>
        <taxon>Magnoliopsida</taxon>
        <taxon>eudicotyledons</taxon>
        <taxon>Gunneridae</taxon>
        <taxon>Pentapetalae</taxon>
        <taxon>asterids</taxon>
        <taxon>Ericales</taxon>
        <taxon>Actinidiaceae</taxon>
        <taxon>Actinidia</taxon>
    </lineage>
</organism>
<keyword evidence="5" id="KW-0675">Receptor</keyword>
<sequence>MSLRLLIFLALASIRGSSIRTRRRSKALPLRSRRNAFDSSRVSPNPRPIPSPSSTSGACWVSYRALVKELVPNFDIESSCGYHPEWVSRACKNVTTGSQFERLIPESKLKDLRENCNQQLQNSSQCALCANYLLKVQAHLEGLKKDENVSDCSGYPYIYAAALINRLGPTDKGTKSCLFSFHLSHSSAPPRRPWQVVAISGAMMGSLIGIFRAALAVACTSRGDCMRERREKKNSYVAELESISASAYLVMGKLQDGSEAAVKRFKNCSVGGNRSFVHEVEVIASVKHINLMNLRGYCTAAEPLQGHQRMILRVVLLELVSGKKAVLSADEGKTCLLTDWAWSLVRQGRALDVVEENMPEMGSQEAMEQYVFIAVLRCHPNFHARPTMDQIVKLLETNGHVSLFSGPPVYTPTTDCL</sequence>
<dbReference type="OrthoDB" id="780646at2759"/>
<accession>A0A7J0EZX0</accession>
<feature type="signal peptide" evidence="3">
    <location>
        <begin position="1"/>
        <end position="16"/>
    </location>
</feature>
<evidence type="ECO:0000256" key="2">
    <source>
        <dbReference type="SAM" id="MobiDB-lite"/>
    </source>
</evidence>
<dbReference type="InterPro" id="IPR051824">
    <property type="entry name" value="LRR_Rcpt-Like_S/T_Kinase"/>
</dbReference>
<evidence type="ECO:0000313" key="6">
    <source>
        <dbReference type="Proteomes" id="UP000585474"/>
    </source>
</evidence>
<dbReference type="Proteomes" id="UP000585474">
    <property type="component" value="Unassembled WGS sequence"/>
</dbReference>
<dbReference type="Gene3D" id="3.30.200.20">
    <property type="entry name" value="Phosphorylase Kinase, domain 1"/>
    <property type="match status" value="1"/>
</dbReference>
<dbReference type="SUPFAM" id="SSF56112">
    <property type="entry name" value="Protein kinase-like (PK-like)"/>
    <property type="match status" value="2"/>
</dbReference>
<dbReference type="InterPro" id="IPR043891">
    <property type="entry name" value="SPARK"/>
</dbReference>
<dbReference type="Pfam" id="PF19160">
    <property type="entry name" value="SPARK"/>
    <property type="match status" value="1"/>
</dbReference>
<proteinExistence type="predicted"/>
<keyword evidence="5" id="KW-0418">Kinase</keyword>
<evidence type="ECO:0000313" key="5">
    <source>
        <dbReference type="EMBL" id="GFY91982.1"/>
    </source>
</evidence>
<dbReference type="GO" id="GO:0016020">
    <property type="term" value="C:membrane"/>
    <property type="evidence" value="ECO:0007669"/>
    <property type="project" value="UniProtKB-SubCell"/>
</dbReference>
<feature type="domain" description="SPARK" evidence="4">
    <location>
        <begin position="52"/>
        <end position="152"/>
    </location>
</feature>
<protein>
    <submittedName>
        <fullName evidence="5">Receptor-like kinase in in flowers 3</fullName>
    </submittedName>
</protein>
<feature type="chain" id="PRO_5029662852" evidence="3">
    <location>
        <begin position="17"/>
        <end position="417"/>
    </location>
</feature>
<comment type="subcellular location">
    <subcellularLocation>
        <location evidence="1">Membrane</location>
        <topology evidence="1">Single-pass type I membrane protein</topology>
    </subcellularLocation>
</comment>
<gene>
    <name evidence="5" type="ORF">Acr_08g0003780</name>
</gene>
<evidence type="ECO:0000256" key="1">
    <source>
        <dbReference type="ARBA" id="ARBA00004479"/>
    </source>
</evidence>
<evidence type="ECO:0000259" key="4">
    <source>
        <dbReference type="Pfam" id="PF19160"/>
    </source>
</evidence>
<dbReference type="GO" id="GO:0016301">
    <property type="term" value="F:kinase activity"/>
    <property type="evidence" value="ECO:0007669"/>
    <property type="project" value="UniProtKB-KW"/>
</dbReference>
<keyword evidence="5" id="KW-0808">Transferase</keyword>
<reference evidence="5 6" key="1">
    <citation type="submission" date="2019-07" db="EMBL/GenBank/DDBJ databases">
        <title>De Novo Assembly of kiwifruit Actinidia rufa.</title>
        <authorList>
            <person name="Sugita-Konishi S."/>
            <person name="Sato K."/>
            <person name="Mori E."/>
            <person name="Abe Y."/>
            <person name="Kisaki G."/>
            <person name="Hamano K."/>
            <person name="Suezawa K."/>
            <person name="Otani M."/>
            <person name="Fukuda T."/>
            <person name="Manabe T."/>
            <person name="Gomi K."/>
            <person name="Tabuchi M."/>
            <person name="Akimitsu K."/>
            <person name="Kataoka I."/>
        </authorList>
    </citation>
    <scope>NUCLEOTIDE SEQUENCE [LARGE SCALE GENOMIC DNA]</scope>
    <source>
        <strain evidence="6">cv. Fuchu</strain>
    </source>
</reference>
<dbReference type="Gene3D" id="1.10.510.10">
    <property type="entry name" value="Transferase(Phosphotransferase) domain 1"/>
    <property type="match status" value="1"/>
</dbReference>
<keyword evidence="6" id="KW-1185">Reference proteome</keyword>
<dbReference type="AlphaFoldDB" id="A0A7J0EZX0"/>
<dbReference type="EMBL" id="BJWL01000008">
    <property type="protein sequence ID" value="GFY91982.1"/>
    <property type="molecule type" value="Genomic_DNA"/>
</dbReference>